<evidence type="ECO:0000259" key="7">
    <source>
        <dbReference type="PROSITE" id="PS50089"/>
    </source>
</evidence>
<dbReference type="InterPro" id="IPR001293">
    <property type="entry name" value="Znf_TRAF"/>
</dbReference>
<dbReference type="InterPro" id="IPR027370">
    <property type="entry name" value="Znf-RING_euk"/>
</dbReference>
<organism evidence="9 10">
    <name type="scientific">Sinocyclocheilus anshuiensis</name>
    <dbReference type="NCBI Taxonomy" id="1608454"/>
    <lineage>
        <taxon>Eukaryota</taxon>
        <taxon>Metazoa</taxon>
        <taxon>Chordata</taxon>
        <taxon>Craniata</taxon>
        <taxon>Vertebrata</taxon>
        <taxon>Euteleostomi</taxon>
        <taxon>Actinopterygii</taxon>
        <taxon>Neopterygii</taxon>
        <taxon>Teleostei</taxon>
        <taxon>Ostariophysi</taxon>
        <taxon>Cypriniformes</taxon>
        <taxon>Cyprinidae</taxon>
        <taxon>Cyprininae</taxon>
        <taxon>Sinocyclocheilus</taxon>
    </lineage>
</organism>
<feature type="domain" description="TRAF-type" evidence="8">
    <location>
        <begin position="123"/>
        <end position="166"/>
    </location>
</feature>
<protein>
    <submittedName>
        <fullName evidence="9">Ring finger protein 151</fullName>
    </submittedName>
</protein>
<keyword evidence="5" id="KW-0175">Coiled coil</keyword>
<feature type="zinc finger region" description="TRAF-type" evidence="4">
    <location>
        <begin position="123"/>
        <end position="166"/>
    </location>
</feature>
<dbReference type="InterPro" id="IPR017907">
    <property type="entry name" value="Znf_RING_CS"/>
</dbReference>
<dbReference type="Ensembl" id="ENSSANT00000086229.1">
    <property type="protein sequence ID" value="ENSSANP00000081140.1"/>
    <property type="gene ID" value="ENSSANG00000040315.1"/>
</dbReference>
<sequence length="269" mass="31134">MEKKRKWDICNAFLNDPGSSYEVEQFVDTPDDDLICVICRAVLRCPVRLKCNHVFCKECILQWMKSQCCFRQVKCPCCRQPIDQNQMLVLFKLSKSIGRLSIKCRNAQQGCRATFPLSNEYLHISSCLYEWQICPHEGCGQQVLRKDAQAHDQSCSHWRQPCPMGCGTLLVRENQAQHNCYRELQQRYVAERRQQRAIAANLRRKMQRMQSRMAQIRRQINLMCESLEVGDLEIEAGEGTSAWTDANAASPSGSRHRHTNSSSTRVRFI</sequence>
<feature type="region of interest" description="Disordered" evidence="6">
    <location>
        <begin position="243"/>
        <end position="269"/>
    </location>
</feature>
<keyword evidence="3 4" id="KW-0862">Zinc</keyword>
<evidence type="ECO:0000256" key="1">
    <source>
        <dbReference type="ARBA" id="ARBA00022723"/>
    </source>
</evidence>
<name>A0A671RD36_9TELE</name>
<dbReference type="Pfam" id="PF13445">
    <property type="entry name" value="zf-RING_UBOX"/>
    <property type="match status" value="1"/>
</dbReference>
<evidence type="ECO:0000256" key="5">
    <source>
        <dbReference type="SAM" id="Coils"/>
    </source>
</evidence>
<feature type="compositionally biased region" description="Polar residues" evidence="6">
    <location>
        <begin position="243"/>
        <end position="253"/>
    </location>
</feature>
<dbReference type="GO" id="GO:0008270">
    <property type="term" value="F:zinc ion binding"/>
    <property type="evidence" value="ECO:0007669"/>
    <property type="project" value="UniProtKB-KW"/>
</dbReference>
<evidence type="ECO:0000313" key="9">
    <source>
        <dbReference type="Ensembl" id="ENSSANP00000081140.1"/>
    </source>
</evidence>
<dbReference type="PROSITE" id="PS50145">
    <property type="entry name" value="ZF_TRAF"/>
    <property type="match status" value="1"/>
</dbReference>
<dbReference type="PROSITE" id="PS00518">
    <property type="entry name" value="ZF_RING_1"/>
    <property type="match status" value="1"/>
</dbReference>
<keyword evidence="1 4" id="KW-0479">Metal-binding</keyword>
<dbReference type="SUPFAM" id="SSF57850">
    <property type="entry name" value="RING/U-box"/>
    <property type="match status" value="1"/>
</dbReference>
<evidence type="ECO:0000256" key="4">
    <source>
        <dbReference type="PROSITE-ProRule" id="PRU00207"/>
    </source>
</evidence>
<feature type="compositionally biased region" description="Low complexity" evidence="6">
    <location>
        <begin position="260"/>
        <end position="269"/>
    </location>
</feature>
<evidence type="ECO:0000256" key="3">
    <source>
        <dbReference type="ARBA" id="ARBA00022833"/>
    </source>
</evidence>
<feature type="coiled-coil region" evidence="5">
    <location>
        <begin position="192"/>
        <end position="219"/>
    </location>
</feature>
<proteinExistence type="predicted"/>
<dbReference type="Pfam" id="PF02176">
    <property type="entry name" value="zf-TRAF"/>
    <property type="match status" value="1"/>
</dbReference>
<dbReference type="Gene3D" id="3.30.40.10">
    <property type="entry name" value="Zinc/RING finger domain, C3HC4 (zinc finger)"/>
    <property type="match status" value="3"/>
</dbReference>
<dbReference type="AlphaFoldDB" id="A0A671RD36"/>
<reference evidence="9" key="2">
    <citation type="submission" date="2025-09" db="UniProtKB">
        <authorList>
            <consortium name="Ensembl"/>
        </authorList>
    </citation>
    <scope>IDENTIFICATION</scope>
</reference>
<evidence type="ECO:0000259" key="8">
    <source>
        <dbReference type="PROSITE" id="PS50145"/>
    </source>
</evidence>
<reference evidence="9" key="1">
    <citation type="submission" date="2025-08" db="UniProtKB">
        <authorList>
            <consortium name="Ensembl"/>
        </authorList>
    </citation>
    <scope>IDENTIFICATION</scope>
</reference>
<evidence type="ECO:0000256" key="2">
    <source>
        <dbReference type="ARBA" id="ARBA00022771"/>
    </source>
</evidence>
<dbReference type="PANTHER" id="PTHR10131">
    <property type="entry name" value="TNF RECEPTOR ASSOCIATED FACTOR"/>
    <property type="match status" value="1"/>
</dbReference>
<keyword evidence="2 4" id="KW-0863">Zinc-finger</keyword>
<dbReference type="PROSITE" id="PS50089">
    <property type="entry name" value="ZF_RING_2"/>
    <property type="match status" value="1"/>
</dbReference>
<dbReference type="SUPFAM" id="SSF49599">
    <property type="entry name" value="TRAF domain-like"/>
    <property type="match status" value="1"/>
</dbReference>
<dbReference type="InterPro" id="IPR001841">
    <property type="entry name" value="Znf_RING"/>
</dbReference>
<dbReference type="PANTHER" id="PTHR10131:SF94">
    <property type="entry name" value="TNF RECEPTOR-ASSOCIATED FACTOR 4"/>
    <property type="match status" value="1"/>
</dbReference>
<evidence type="ECO:0000256" key="6">
    <source>
        <dbReference type="SAM" id="MobiDB-lite"/>
    </source>
</evidence>
<dbReference type="Proteomes" id="UP000472260">
    <property type="component" value="Unassembled WGS sequence"/>
</dbReference>
<dbReference type="InterPro" id="IPR013083">
    <property type="entry name" value="Znf_RING/FYVE/PHD"/>
</dbReference>
<evidence type="ECO:0000313" key="10">
    <source>
        <dbReference type="Proteomes" id="UP000472260"/>
    </source>
</evidence>
<keyword evidence="10" id="KW-1185">Reference proteome</keyword>
<feature type="domain" description="RING-type" evidence="7">
    <location>
        <begin position="36"/>
        <end position="79"/>
    </location>
</feature>
<accession>A0A671RD36</accession>